<feature type="region of interest" description="Disordered" evidence="1">
    <location>
        <begin position="174"/>
        <end position="223"/>
    </location>
</feature>
<evidence type="ECO:0000313" key="3">
    <source>
        <dbReference type="EMBL" id="MFG3191124.1"/>
    </source>
</evidence>
<reference evidence="3 4" key="1">
    <citation type="submission" date="2024-10" db="EMBL/GenBank/DDBJ databases">
        <title>The Natural Products Discovery Center: Release of the First 8490 Sequenced Strains for Exploring Actinobacteria Biosynthetic Diversity.</title>
        <authorList>
            <person name="Kalkreuter E."/>
            <person name="Kautsar S.A."/>
            <person name="Yang D."/>
            <person name="Bader C.D."/>
            <person name="Teijaro C.N."/>
            <person name="Fluegel L."/>
            <person name="Davis C.M."/>
            <person name="Simpson J.R."/>
            <person name="Lauterbach L."/>
            <person name="Steele A.D."/>
            <person name="Gui C."/>
            <person name="Meng S."/>
            <person name="Li G."/>
            <person name="Viehrig K."/>
            <person name="Ye F."/>
            <person name="Su P."/>
            <person name="Kiefer A.F."/>
            <person name="Nichols A."/>
            <person name="Cepeda A.J."/>
            <person name="Yan W."/>
            <person name="Fan B."/>
            <person name="Jiang Y."/>
            <person name="Adhikari A."/>
            <person name="Zheng C.-J."/>
            <person name="Schuster L."/>
            <person name="Cowan T.M."/>
            <person name="Smanski M.J."/>
            <person name="Chevrette M.G."/>
            <person name="De Carvalho L.P.S."/>
            <person name="Shen B."/>
        </authorList>
    </citation>
    <scope>NUCLEOTIDE SEQUENCE [LARGE SCALE GENOMIC DNA]</scope>
    <source>
        <strain evidence="3 4">NPDC048229</strain>
    </source>
</reference>
<feature type="transmembrane region" description="Helical" evidence="2">
    <location>
        <begin position="76"/>
        <end position="100"/>
    </location>
</feature>
<protein>
    <recommendedName>
        <fullName evidence="5">Integral membrane protein</fullName>
    </recommendedName>
</protein>
<comment type="caution">
    <text evidence="3">The sequence shown here is derived from an EMBL/GenBank/DDBJ whole genome shotgun (WGS) entry which is preliminary data.</text>
</comment>
<sequence>MPAPLPTRPAARARGVGQGLAASAVAALCVLLPMAGHLLAQGHLPRWALPAVLLGAPAAGAYALTRRRLSDPQRLAALLGAQAAHQLAYALPGACAAVGLPGGAGAAAGHATAAGIPPEAFLAGHLVTLVLAARLIGAEARLRRHSAAVLAGVAALLGLLRPLLVVRGAGPAPACRPSDAPLPHSALVPRPVTGRAPPRGPSGRVLLHGRAGARRSPSLALAA</sequence>
<dbReference type="RefSeq" id="WP_392883118.1">
    <property type="nucleotide sequence ID" value="NZ_JBICZW010000011.1"/>
</dbReference>
<dbReference type="EMBL" id="JBICZW010000011">
    <property type="protein sequence ID" value="MFG3191124.1"/>
    <property type="molecule type" value="Genomic_DNA"/>
</dbReference>
<keyword evidence="4" id="KW-1185">Reference proteome</keyword>
<proteinExistence type="predicted"/>
<feature type="transmembrane region" description="Helical" evidence="2">
    <location>
        <begin position="46"/>
        <end position="64"/>
    </location>
</feature>
<accession>A0ABW7BXZ8</accession>
<feature type="transmembrane region" description="Helical" evidence="2">
    <location>
        <begin position="20"/>
        <end position="40"/>
    </location>
</feature>
<evidence type="ECO:0000256" key="1">
    <source>
        <dbReference type="SAM" id="MobiDB-lite"/>
    </source>
</evidence>
<organism evidence="3 4">
    <name type="scientific">Streptomyces omiyaensis</name>
    <dbReference type="NCBI Taxonomy" id="68247"/>
    <lineage>
        <taxon>Bacteria</taxon>
        <taxon>Bacillati</taxon>
        <taxon>Actinomycetota</taxon>
        <taxon>Actinomycetes</taxon>
        <taxon>Kitasatosporales</taxon>
        <taxon>Streptomycetaceae</taxon>
        <taxon>Streptomyces</taxon>
    </lineage>
</organism>
<keyword evidence="2" id="KW-1133">Transmembrane helix</keyword>
<gene>
    <name evidence="3" type="ORF">ACGFYS_19550</name>
</gene>
<dbReference type="Proteomes" id="UP001604282">
    <property type="component" value="Unassembled WGS sequence"/>
</dbReference>
<feature type="transmembrane region" description="Helical" evidence="2">
    <location>
        <begin position="120"/>
        <end position="137"/>
    </location>
</feature>
<name>A0ABW7BXZ8_9ACTN</name>
<evidence type="ECO:0000256" key="2">
    <source>
        <dbReference type="SAM" id="Phobius"/>
    </source>
</evidence>
<keyword evidence="2" id="KW-0472">Membrane</keyword>
<evidence type="ECO:0008006" key="5">
    <source>
        <dbReference type="Google" id="ProtNLM"/>
    </source>
</evidence>
<evidence type="ECO:0000313" key="4">
    <source>
        <dbReference type="Proteomes" id="UP001604282"/>
    </source>
</evidence>
<keyword evidence="2" id="KW-0812">Transmembrane</keyword>